<dbReference type="PROSITE" id="PS52016">
    <property type="entry name" value="TONB_DEPENDENT_REC_3"/>
    <property type="match status" value="1"/>
</dbReference>
<organism evidence="14 15">
    <name type="scientific">Castellaniella defragrans</name>
    <name type="common">Alcaligenes defragrans</name>
    <dbReference type="NCBI Taxonomy" id="75697"/>
    <lineage>
        <taxon>Bacteria</taxon>
        <taxon>Pseudomonadati</taxon>
        <taxon>Pseudomonadota</taxon>
        <taxon>Betaproteobacteria</taxon>
        <taxon>Burkholderiales</taxon>
        <taxon>Alcaligenaceae</taxon>
        <taxon>Castellaniella</taxon>
    </lineage>
</organism>
<keyword evidence="5 10" id="KW-0812">Transmembrane</keyword>
<evidence type="ECO:0000256" key="9">
    <source>
        <dbReference type="ARBA" id="ARBA00023237"/>
    </source>
</evidence>
<comment type="subcellular location">
    <subcellularLocation>
        <location evidence="1 10">Cell outer membrane</location>
        <topology evidence="1 10">Multi-pass membrane protein</topology>
    </subcellularLocation>
</comment>
<dbReference type="GO" id="GO:0015891">
    <property type="term" value="P:siderophore transport"/>
    <property type="evidence" value="ECO:0007669"/>
    <property type="project" value="InterPro"/>
</dbReference>
<evidence type="ECO:0000259" key="12">
    <source>
        <dbReference type="Pfam" id="PF00593"/>
    </source>
</evidence>
<reference evidence="14 15" key="1">
    <citation type="submission" date="2020-08" db="EMBL/GenBank/DDBJ databases">
        <title>Genomic Encyclopedia of Type Strains, Phase IV (KMG-IV): sequencing the most valuable type-strain genomes for metagenomic binning, comparative biology and taxonomic classification.</title>
        <authorList>
            <person name="Goeker M."/>
        </authorList>
    </citation>
    <scope>NUCLEOTIDE SEQUENCE [LARGE SCALE GENOMIC DNA]</scope>
    <source>
        <strain evidence="14 15">DSM 12141</strain>
    </source>
</reference>
<evidence type="ECO:0000256" key="2">
    <source>
        <dbReference type="ARBA" id="ARBA00009810"/>
    </source>
</evidence>
<gene>
    <name evidence="14" type="ORF">HNR28_000982</name>
</gene>
<evidence type="ECO:0000256" key="5">
    <source>
        <dbReference type="ARBA" id="ARBA00022692"/>
    </source>
</evidence>
<dbReference type="GO" id="GO:0038023">
    <property type="term" value="F:signaling receptor activity"/>
    <property type="evidence" value="ECO:0007669"/>
    <property type="project" value="InterPro"/>
</dbReference>
<evidence type="ECO:0000256" key="6">
    <source>
        <dbReference type="ARBA" id="ARBA00023077"/>
    </source>
</evidence>
<dbReference type="InterPro" id="IPR010105">
    <property type="entry name" value="TonB_sidphr_rcpt"/>
</dbReference>
<evidence type="ECO:0000256" key="7">
    <source>
        <dbReference type="ARBA" id="ARBA00023136"/>
    </source>
</evidence>
<dbReference type="InterPro" id="IPR036942">
    <property type="entry name" value="Beta-barrel_TonB_sf"/>
</dbReference>
<dbReference type="AlphaFoldDB" id="A0A7W9WMX9"/>
<dbReference type="PANTHER" id="PTHR32552:SF74">
    <property type="entry name" value="HYDROXAMATE SIDEROPHORE RECEPTOR FHUE"/>
    <property type="match status" value="1"/>
</dbReference>
<dbReference type="NCBIfam" id="TIGR01783">
    <property type="entry name" value="TonB-siderophor"/>
    <property type="match status" value="1"/>
</dbReference>
<dbReference type="RefSeq" id="WP_151024633.1">
    <property type="nucleotide sequence ID" value="NZ_JACHIB010000004.1"/>
</dbReference>
<dbReference type="GO" id="GO:0015344">
    <property type="term" value="F:siderophore uptake transmembrane transporter activity"/>
    <property type="evidence" value="ECO:0007669"/>
    <property type="project" value="TreeGrafter"/>
</dbReference>
<keyword evidence="7 10" id="KW-0472">Membrane</keyword>
<dbReference type="InterPro" id="IPR037066">
    <property type="entry name" value="Plug_dom_sf"/>
</dbReference>
<dbReference type="Proteomes" id="UP000541136">
    <property type="component" value="Unassembled WGS sequence"/>
</dbReference>
<feature type="domain" description="TonB-dependent receptor-like beta-barrel" evidence="12">
    <location>
        <begin position="287"/>
        <end position="723"/>
    </location>
</feature>
<evidence type="ECO:0000256" key="3">
    <source>
        <dbReference type="ARBA" id="ARBA00022448"/>
    </source>
</evidence>
<evidence type="ECO:0000256" key="4">
    <source>
        <dbReference type="ARBA" id="ARBA00022452"/>
    </source>
</evidence>
<evidence type="ECO:0000256" key="1">
    <source>
        <dbReference type="ARBA" id="ARBA00004571"/>
    </source>
</evidence>
<protein>
    <submittedName>
        <fullName evidence="14">Iron complex outermembrane receptor protein</fullName>
    </submittedName>
</protein>
<proteinExistence type="inferred from homology"/>
<keyword evidence="3 10" id="KW-0813">Transport</keyword>
<keyword evidence="9 10" id="KW-0998">Cell outer membrane</keyword>
<evidence type="ECO:0000256" key="10">
    <source>
        <dbReference type="PROSITE-ProRule" id="PRU01360"/>
    </source>
</evidence>
<dbReference type="SUPFAM" id="SSF56935">
    <property type="entry name" value="Porins"/>
    <property type="match status" value="1"/>
</dbReference>
<evidence type="ECO:0000256" key="11">
    <source>
        <dbReference type="RuleBase" id="RU003357"/>
    </source>
</evidence>
<name>A0A7W9WMX9_CASDE</name>
<keyword evidence="6 11" id="KW-0798">TonB box</keyword>
<sequence length="756" mass="81258">MDNLLRTRGGTASSILGTFGPALRLTAIAVAVQMPFSTLTLARDAAQDVAQDTAQNAAQHAKANEAKANEAKAHDAKAQAAANAADAPASVNELSAVTITGYRFYAPDTSGITRLPLPVEKVPQSASLVTGDFAKAAGLETMGEIAQYTTGAYYSGYIPSYGSQVLLRGLNAGYAIDGLTVGDQIAEPDSVTLARYEVIKGPASVAFGAQNPGGIVNLVQKNAFDAPDYLSVSGGSWGRWRVEGQGTTALNSDGTVRAIGVFAQEQGDSQVDFVHSKKSVLYGGVDFDLGDDLTGYVRLNHQRFKTTGYNGIPVHADGSLPDLPRSFFVGGSDYATDARATSLSAGLTWMPSALWAFDLKTLFQKTDHRGVNAYAAGYLQDDGDFAVSGAKYDPWNVYDFTTDLSVTRRLDDLGLEGSSVSADVRYQRYRYSIAQDYLAGTANIHDGDEAVSRTINGFEPGGAGSYEQDQVMSYLTASTQAVIKVAQPVSLVGGVAYSRPRIRNQVNDGPRTNLDPGGQFSYRAALVYEPIEGLNVYGSYSESFMPNLRVDENYQVLPPMKGRQYEIGVKRSLADGKLLLSAAVFDLRQSNVAVYDKVVDNETLYKTASVRHRGLELEATGKITSAWQIRAGLALLDPEVSDDPSNPASNGQKRTWIPRQTASLYTTHDIGHGLSLGGGVRYVGRIKTSYDGSTPDLSSYVLVDGGIGYSIDRWHFQLNVKNIFDRKYHLGTWSTLAYGVYPGMGRSAMLTARVEL</sequence>
<comment type="caution">
    <text evidence="14">The sequence shown here is derived from an EMBL/GenBank/DDBJ whole genome shotgun (WGS) entry which is preliminary data.</text>
</comment>
<dbReference type="Gene3D" id="2.40.170.20">
    <property type="entry name" value="TonB-dependent receptor, beta-barrel domain"/>
    <property type="match status" value="1"/>
</dbReference>
<evidence type="ECO:0000259" key="13">
    <source>
        <dbReference type="Pfam" id="PF07715"/>
    </source>
</evidence>
<dbReference type="EMBL" id="JACHIB010000004">
    <property type="protein sequence ID" value="MBB6082953.1"/>
    <property type="molecule type" value="Genomic_DNA"/>
</dbReference>
<evidence type="ECO:0000313" key="15">
    <source>
        <dbReference type="Proteomes" id="UP000541136"/>
    </source>
</evidence>
<evidence type="ECO:0000256" key="8">
    <source>
        <dbReference type="ARBA" id="ARBA00023170"/>
    </source>
</evidence>
<keyword evidence="8 14" id="KW-0675">Receptor</keyword>
<dbReference type="CDD" id="cd01347">
    <property type="entry name" value="ligand_gated_channel"/>
    <property type="match status" value="1"/>
</dbReference>
<dbReference type="InterPro" id="IPR012910">
    <property type="entry name" value="Plug_dom"/>
</dbReference>
<dbReference type="Pfam" id="PF00593">
    <property type="entry name" value="TonB_dep_Rec_b-barrel"/>
    <property type="match status" value="1"/>
</dbReference>
<feature type="domain" description="TonB-dependent receptor plug" evidence="13">
    <location>
        <begin position="119"/>
        <end position="215"/>
    </location>
</feature>
<comment type="similarity">
    <text evidence="2 10 11">Belongs to the TonB-dependent receptor family.</text>
</comment>
<dbReference type="InterPro" id="IPR000531">
    <property type="entry name" value="Beta-barrel_TonB"/>
</dbReference>
<dbReference type="PANTHER" id="PTHR32552">
    <property type="entry name" value="FERRICHROME IRON RECEPTOR-RELATED"/>
    <property type="match status" value="1"/>
</dbReference>
<dbReference type="GO" id="GO:0009279">
    <property type="term" value="C:cell outer membrane"/>
    <property type="evidence" value="ECO:0007669"/>
    <property type="project" value="UniProtKB-SubCell"/>
</dbReference>
<keyword evidence="4 10" id="KW-1134">Transmembrane beta strand</keyword>
<accession>A0A7W9WMX9</accession>
<dbReference type="InterPro" id="IPR039426">
    <property type="entry name" value="TonB-dep_rcpt-like"/>
</dbReference>
<evidence type="ECO:0000313" key="14">
    <source>
        <dbReference type="EMBL" id="MBB6082953.1"/>
    </source>
</evidence>
<dbReference type="Gene3D" id="2.170.130.10">
    <property type="entry name" value="TonB-dependent receptor, plug domain"/>
    <property type="match status" value="1"/>
</dbReference>
<dbReference type="Pfam" id="PF07715">
    <property type="entry name" value="Plug"/>
    <property type="match status" value="1"/>
</dbReference>